<proteinExistence type="predicted"/>
<keyword evidence="3" id="KW-1185">Reference proteome</keyword>
<accession>A0ABN9X3M6</accession>
<feature type="region of interest" description="Disordered" evidence="1">
    <location>
        <begin position="136"/>
        <end position="163"/>
    </location>
</feature>
<comment type="caution">
    <text evidence="2">The sequence shown here is derived from an EMBL/GenBank/DDBJ whole genome shotgun (WGS) entry which is preliminary data.</text>
</comment>
<feature type="compositionally biased region" description="Basic and acidic residues" evidence="1">
    <location>
        <begin position="49"/>
        <end position="58"/>
    </location>
</feature>
<dbReference type="EMBL" id="CAUYUJ010019827">
    <property type="protein sequence ID" value="CAK0893921.1"/>
    <property type="molecule type" value="Genomic_DNA"/>
</dbReference>
<evidence type="ECO:0000313" key="3">
    <source>
        <dbReference type="Proteomes" id="UP001189429"/>
    </source>
</evidence>
<dbReference type="Proteomes" id="UP001189429">
    <property type="component" value="Unassembled WGS sequence"/>
</dbReference>
<sequence length="221" mass="22674">RPETLFEKLGGRWGPPVVTASWREGVWADRGAGRGAPPAAAAARGRRRAVAERGRGDRLVPAPAAAGGPPGGGDGERLVGRQPQPIARTGDPDGLTMQARAGSEGGPRAVTGRTASSASLTCLAAARPWWPAGRRHSMKMTHSSIGTSSRASGPRHASLRRRPGRAAQAVWRFVRTGVVPILAWTSAPAELPGLPAPLAWPPEALAAVAAGRAAAARTSAA</sequence>
<protein>
    <submittedName>
        <fullName evidence="2">Uncharacterized protein</fullName>
    </submittedName>
</protein>
<feature type="non-terminal residue" evidence="2">
    <location>
        <position position="1"/>
    </location>
</feature>
<reference evidence="2" key="1">
    <citation type="submission" date="2023-10" db="EMBL/GenBank/DDBJ databases">
        <authorList>
            <person name="Chen Y."/>
            <person name="Shah S."/>
            <person name="Dougan E. K."/>
            <person name="Thang M."/>
            <person name="Chan C."/>
        </authorList>
    </citation>
    <scope>NUCLEOTIDE SEQUENCE [LARGE SCALE GENOMIC DNA]</scope>
</reference>
<organism evidence="2 3">
    <name type="scientific">Prorocentrum cordatum</name>
    <dbReference type="NCBI Taxonomy" id="2364126"/>
    <lineage>
        <taxon>Eukaryota</taxon>
        <taxon>Sar</taxon>
        <taxon>Alveolata</taxon>
        <taxon>Dinophyceae</taxon>
        <taxon>Prorocentrales</taxon>
        <taxon>Prorocentraceae</taxon>
        <taxon>Prorocentrum</taxon>
    </lineage>
</organism>
<feature type="region of interest" description="Disordered" evidence="1">
    <location>
        <begin position="29"/>
        <end position="116"/>
    </location>
</feature>
<evidence type="ECO:0000256" key="1">
    <source>
        <dbReference type="SAM" id="MobiDB-lite"/>
    </source>
</evidence>
<evidence type="ECO:0000313" key="2">
    <source>
        <dbReference type="EMBL" id="CAK0893921.1"/>
    </source>
</evidence>
<feature type="compositionally biased region" description="Polar residues" evidence="1">
    <location>
        <begin position="140"/>
        <end position="151"/>
    </location>
</feature>
<name>A0ABN9X3M6_9DINO</name>
<feature type="non-terminal residue" evidence="2">
    <location>
        <position position="221"/>
    </location>
</feature>
<gene>
    <name evidence="2" type="ORF">PCOR1329_LOCUS73128</name>
</gene>